<sequence length="146" mass="16069">MKFKKLLSTVMAMTIVSAIGVNAFALENKNVTVYKNIANNEFYTGMGAHAAEAFSNGIVVNNNTDLKLERVKTKEIHVSIFTGHIYELTLQGKKGTPDGYEFKFTGTNVTPTTLANTSRKYYSGQAKIKVVGIPHGDKHIDLEINN</sequence>
<organism evidence="2 3">
    <name type="scientific">Peptostreptococcus anaerobius</name>
    <dbReference type="NCBI Taxonomy" id="1261"/>
    <lineage>
        <taxon>Bacteria</taxon>
        <taxon>Bacillati</taxon>
        <taxon>Bacillota</taxon>
        <taxon>Clostridia</taxon>
        <taxon>Peptostreptococcales</taxon>
        <taxon>Peptostreptococcaceae</taxon>
        <taxon>Peptostreptococcus</taxon>
    </lineage>
</organism>
<dbReference type="EMBL" id="LSQZ01000032">
    <property type="protein sequence ID" value="KXI13133.1"/>
    <property type="molecule type" value="Genomic_DNA"/>
</dbReference>
<proteinExistence type="predicted"/>
<feature type="chain" id="PRO_5039099585" description="DUF1533 domain-containing protein" evidence="1">
    <location>
        <begin position="24"/>
        <end position="146"/>
    </location>
</feature>
<dbReference type="PATRIC" id="fig|1261.3.peg.849"/>
<dbReference type="RefSeq" id="WP_060916730.1">
    <property type="nucleotide sequence ID" value="NZ_JADMXM010000026.1"/>
</dbReference>
<evidence type="ECO:0000313" key="3">
    <source>
        <dbReference type="Proteomes" id="UP000070326"/>
    </source>
</evidence>
<gene>
    <name evidence="2" type="ORF">HMPREF3195_00850</name>
</gene>
<protein>
    <recommendedName>
        <fullName evidence="4">DUF1533 domain-containing protein</fullName>
    </recommendedName>
</protein>
<evidence type="ECO:0000256" key="1">
    <source>
        <dbReference type="SAM" id="SignalP"/>
    </source>
</evidence>
<dbReference type="Proteomes" id="UP000070326">
    <property type="component" value="Unassembled WGS sequence"/>
</dbReference>
<evidence type="ECO:0008006" key="4">
    <source>
        <dbReference type="Google" id="ProtNLM"/>
    </source>
</evidence>
<comment type="caution">
    <text evidence="2">The sequence shown here is derived from an EMBL/GenBank/DDBJ whole genome shotgun (WGS) entry which is preliminary data.</text>
</comment>
<accession>A0A135YUP6</accession>
<evidence type="ECO:0000313" key="2">
    <source>
        <dbReference type="EMBL" id="KXI13133.1"/>
    </source>
</evidence>
<reference evidence="2 3" key="1">
    <citation type="submission" date="2016-02" db="EMBL/GenBank/DDBJ databases">
        <authorList>
            <person name="Wen L."/>
            <person name="He K."/>
            <person name="Yang H."/>
        </authorList>
    </citation>
    <scope>NUCLEOTIDE SEQUENCE [LARGE SCALE GENOMIC DNA]</scope>
    <source>
        <strain evidence="2 3">MJR8628A</strain>
    </source>
</reference>
<name>A0A135YUP6_9FIRM</name>
<dbReference type="AlphaFoldDB" id="A0A135YUP6"/>
<feature type="signal peptide" evidence="1">
    <location>
        <begin position="1"/>
        <end position="23"/>
    </location>
</feature>
<keyword evidence="1" id="KW-0732">Signal</keyword>